<sequence>MGLFDSVFNEGQAEQQIELKPEEAFAAVALVAIAADGYLSDQEGRDMTHMLERMHLFQSYSHEVMHRMFDKLLSILKIQGPGKLIDLAKAQLPADLRETAFAIATDLVLSDGTVTAQEQAFLDDLYRILEIPGDTALQIVQVMTIKNRG</sequence>
<dbReference type="AlphaFoldDB" id="A0A0C1Y0H2"/>
<organism evidence="1">
    <name type="scientific">Lyngbya confervoides BDU141951</name>
    <dbReference type="NCBI Taxonomy" id="1574623"/>
    <lineage>
        <taxon>Bacteria</taxon>
        <taxon>Bacillati</taxon>
        <taxon>Cyanobacteriota</taxon>
        <taxon>Cyanophyceae</taxon>
        <taxon>Oscillatoriophycideae</taxon>
        <taxon>Oscillatoriales</taxon>
        <taxon>Microcoleaceae</taxon>
        <taxon>Lyngbya</taxon>
    </lineage>
</organism>
<reference evidence="1" key="1">
    <citation type="submission" date="2014-11" db="EMBL/GenBank/DDBJ databases">
        <authorList>
            <person name="Malar M.C."/>
            <person name="Sen D."/>
            <person name="Tripathy S."/>
        </authorList>
    </citation>
    <scope>NUCLEOTIDE SEQUENCE</scope>
    <source>
        <strain evidence="1">BDU141951</strain>
    </source>
</reference>
<name>A0A0C1Y0H2_9CYAN</name>
<dbReference type="Gene3D" id="1.10.3680.10">
    <property type="entry name" value="TerB-like"/>
    <property type="match status" value="1"/>
</dbReference>
<dbReference type="InterPro" id="IPR029024">
    <property type="entry name" value="TerB-like"/>
</dbReference>
<protein>
    <submittedName>
        <fullName evidence="1">Tellurite resistance TerB family protein</fullName>
    </submittedName>
</protein>
<dbReference type="SUPFAM" id="SSF158682">
    <property type="entry name" value="TerB-like"/>
    <property type="match status" value="1"/>
</dbReference>
<reference evidence="1" key="3">
    <citation type="submission" date="2020-02" db="EMBL/GenBank/DDBJ databases">
        <authorList>
            <person name="Sarangi A.N."/>
            <person name="Ghosh S."/>
            <person name="Mukherjee M."/>
            <person name="Tripathy S."/>
        </authorList>
    </citation>
    <scope>NUCLEOTIDE SEQUENCE</scope>
    <source>
        <strain evidence="1">BDU141951</strain>
    </source>
</reference>
<gene>
    <name evidence="1" type="ORF">QQ91_003950</name>
</gene>
<dbReference type="EMBL" id="JTHE02000003">
    <property type="protein sequence ID" value="NEV66265.1"/>
    <property type="molecule type" value="Genomic_DNA"/>
</dbReference>
<proteinExistence type="predicted"/>
<dbReference type="CDD" id="cd07176">
    <property type="entry name" value="terB"/>
    <property type="match status" value="1"/>
</dbReference>
<comment type="caution">
    <text evidence="1">The sequence shown here is derived from an EMBL/GenBank/DDBJ whole genome shotgun (WGS) entry which is preliminary data.</text>
</comment>
<reference evidence="1" key="2">
    <citation type="journal article" date="2015" name="Genome Announc.">
        <title>Draft Genome Sequence of Filamentous Marine Cyanobacterium Lyngbya confervoides Strain BDU141951.</title>
        <authorList>
            <person name="Chandrababunaidu M.M."/>
            <person name="Sen D."/>
            <person name="Tripathy S."/>
        </authorList>
    </citation>
    <scope>NUCLEOTIDE SEQUENCE</scope>
    <source>
        <strain evidence="1">BDU141951</strain>
    </source>
</reference>
<evidence type="ECO:0000313" key="1">
    <source>
        <dbReference type="EMBL" id="NEV66265.1"/>
    </source>
</evidence>
<accession>A0A0C1Y0H2</accession>